<feature type="binding site" evidence="17">
    <location>
        <position position="51"/>
    </location>
    <ligand>
        <name>Mg(2+)</name>
        <dbReference type="ChEBI" id="CHEBI:18420"/>
    </ligand>
</feature>
<keyword evidence="10 16" id="KW-0342">GTP-binding</keyword>
<dbReference type="GO" id="GO:0016192">
    <property type="term" value="P:vesicle-mediated transport"/>
    <property type="evidence" value="ECO:0007669"/>
    <property type="project" value="UniProtKB-KW"/>
</dbReference>
<feature type="binding site" evidence="15">
    <location>
        <position position="132"/>
    </location>
    <ligand>
        <name>GTP</name>
        <dbReference type="ChEBI" id="CHEBI:37565"/>
    </ligand>
</feature>
<dbReference type="Gene3D" id="3.40.50.300">
    <property type="entry name" value="P-loop containing nucleotide triphosphate hydrolases"/>
    <property type="match status" value="1"/>
</dbReference>
<dbReference type="CDD" id="cd00879">
    <property type="entry name" value="Sar1"/>
    <property type="match status" value="1"/>
</dbReference>
<dbReference type="Proteomes" id="UP000467840">
    <property type="component" value="Chromosome 5"/>
</dbReference>
<dbReference type="InterPro" id="IPR005225">
    <property type="entry name" value="Small_GTP-bd"/>
</dbReference>
<gene>
    <name evidence="19" type="ORF">GH714_022714</name>
</gene>
<evidence type="ECO:0000256" key="5">
    <source>
        <dbReference type="ARBA" id="ARBA00022741"/>
    </source>
</evidence>
<keyword evidence="5 15" id="KW-0547">Nucleotide-binding</keyword>
<dbReference type="EC" id="3.6.5.2" evidence="3"/>
<name>A0A6A6NIP8_HEVBR</name>
<feature type="binding site" evidence="15">
    <location>
        <position position="130"/>
    </location>
    <ligand>
        <name>GTP</name>
        <dbReference type="ChEBI" id="CHEBI:37565"/>
    </ligand>
</feature>
<organism evidence="19 20">
    <name type="scientific">Hevea brasiliensis</name>
    <name type="common">Para rubber tree</name>
    <name type="synonym">Siphonia brasiliensis</name>
    <dbReference type="NCBI Taxonomy" id="3981"/>
    <lineage>
        <taxon>Eukaryota</taxon>
        <taxon>Viridiplantae</taxon>
        <taxon>Streptophyta</taxon>
        <taxon>Embryophyta</taxon>
        <taxon>Tracheophyta</taxon>
        <taxon>Spermatophyta</taxon>
        <taxon>Magnoliopsida</taxon>
        <taxon>eudicotyledons</taxon>
        <taxon>Gunneridae</taxon>
        <taxon>Pentapetalae</taxon>
        <taxon>rosids</taxon>
        <taxon>fabids</taxon>
        <taxon>Malpighiales</taxon>
        <taxon>Euphorbiaceae</taxon>
        <taxon>Crotonoideae</taxon>
        <taxon>Micrandreae</taxon>
        <taxon>Hevea</taxon>
    </lineage>
</organism>
<keyword evidence="14" id="KW-0479">Metal-binding</keyword>
<keyword evidence="14" id="KW-0460">Magnesium</keyword>
<comment type="similarity">
    <text evidence="2 18">Belongs to the small GTPase superfamily. SAR1 family.</text>
</comment>
<comment type="catalytic activity">
    <reaction evidence="12">
        <text>GTP + H2O = GDP + phosphate + H(+)</text>
        <dbReference type="Rhea" id="RHEA:19669"/>
        <dbReference type="ChEBI" id="CHEBI:15377"/>
        <dbReference type="ChEBI" id="CHEBI:15378"/>
        <dbReference type="ChEBI" id="CHEBI:37565"/>
        <dbReference type="ChEBI" id="CHEBI:43474"/>
        <dbReference type="ChEBI" id="CHEBI:58189"/>
        <dbReference type="EC" id="3.6.5.2"/>
    </reaction>
    <physiologicalReaction direction="left-to-right" evidence="12">
        <dbReference type="Rhea" id="RHEA:19670"/>
    </physiologicalReaction>
</comment>
<feature type="binding site" evidence="15">
    <location>
        <position position="175"/>
    </location>
    <ligand>
        <name>GTP</name>
        <dbReference type="ChEBI" id="CHEBI:37565"/>
    </ligand>
</feature>
<reference evidence="19 20" key="1">
    <citation type="journal article" date="2020" name="Mol. Plant">
        <title>The Chromosome-Based Rubber Tree Genome Provides New Insights into Spurge Genome Evolution and Rubber Biosynthesis.</title>
        <authorList>
            <person name="Liu J."/>
            <person name="Shi C."/>
            <person name="Shi C.C."/>
            <person name="Li W."/>
            <person name="Zhang Q.J."/>
            <person name="Zhang Y."/>
            <person name="Li K."/>
            <person name="Lu H.F."/>
            <person name="Shi C."/>
            <person name="Zhu S.T."/>
            <person name="Xiao Z.Y."/>
            <person name="Nan H."/>
            <person name="Yue Y."/>
            <person name="Zhu X.G."/>
            <person name="Wu Y."/>
            <person name="Hong X.N."/>
            <person name="Fan G.Y."/>
            <person name="Tong Y."/>
            <person name="Zhang D."/>
            <person name="Mao C.L."/>
            <person name="Liu Y.L."/>
            <person name="Hao S.J."/>
            <person name="Liu W.Q."/>
            <person name="Lv M.Q."/>
            <person name="Zhang H.B."/>
            <person name="Liu Y."/>
            <person name="Hu-Tang G.R."/>
            <person name="Wang J.P."/>
            <person name="Wang J.H."/>
            <person name="Sun Y.H."/>
            <person name="Ni S.B."/>
            <person name="Chen W.B."/>
            <person name="Zhang X.C."/>
            <person name="Jiao Y.N."/>
            <person name="Eichler E.E."/>
            <person name="Li G.H."/>
            <person name="Liu X."/>
            <person name="Gao L.Z."/>
        </authorList>
    </citation>
    <scope>NUCLEOTIDE SEQUENCE [LARGE SCALE GENOMIC DNA]</scope>
    <source>
        <strain evidence="20">cv. GT1</strain>
        <tissue evidence="19">Leaf</tissue>
    </source>
</reference>
<keyword evidence="6 18" id="KW-0256">Endoplasmic reticulum</keyword>
<evidence type="ECO:0000256" key="7">
    <source>
        <dbReference type="ARBA" id="ARBA00022892"/>
    </source>
</evidence>
<evidence type="ECO:0000256" key="11">
    <source>
        <dbReference type="ARBA" id="ARBA00037843"/>
    </source>
</evidence>
<comment type="subcellular location">
    <subcellularLocation>
        <location evidence="1">Endoplasmic reticulum membrane</location>
        <topology evidence="1">Peripheral membrane protein</topology>
    </subcellularLocation>
    <subcellularLocation>
        <location evidence="11">Golgi apparatus</location>
        <location evidence="11">Golgi stack membrane</location>
        <topology evidence="11">Peripheral membrane protein</topology>
    </subcellularLocation>
</comment>
<feature type="binding site" evidence="15">
    <location>
        <position position="34"/>
    </location>
    <ligand>
        <name>GTP</name>
        <dbReference type="ChEBI" id="CHEBI:37565"/>
    </ligand>
</feature>
<evidence type="ECO:0000313" key="20">
    <source>
        <dbReference type="Proteomes" id="UP000467840"/>
    </source>
</evidence>
<feature type="binding site" evidence="15">
    <location>
        <position position="174"/>
    </location>
    <ligand>
        <name>GTP</name>
        <dbReference type="ChEBI" id="CHEBI:37565"/>
    </ligand>
</feature>
<evidence type="ECO:0000256" key="9">
    <source>
        <dbReference type="ARBA" id="ARBA00023034"/>
    </source>
</evidence>
<dbReference type="SUPFAM" id="SSF52540">
    <property type="entry name" value="P-loop containing nucleoside triphosphate hydrolases"/>
    <property type="match status" value="1"/>
</dbReference>
<dbReference type="InterPro" id="IPR006687">
    <property type="entry name" value="Small_GTPase_SAR1"/>
</dbReference>
<feature type="binding site" evidence="16">
    <location>
        <begin position="27"/>
        <end position="34"/>
    </location>
    <ligand>
        <name>GTP</name>
        <dbReference type="ChEBI" id="CHEBI:37565"/>
    </ligand>
</feature>
<dbReference type="FunFam" id="3.40.50.300:FF:000261">
    <property type="entry name" value="GTP-binding protein SAR1A"/>
    <property type="match status" value="1"/>
</dbReference>
<keyword evidence="7 18" id="KW-0931">ER-Golgi transport</keyword>
<dbReference type="NCBIfam" id="TIGR00231">
    <property type="entry name" value="small_GTP"/>
    <property type="match status" value="1"/>
</dbReference>
<dbReference type="InterPro" id="IPR027417">
    <property type="entry name" value="P-loop_NTPase"/>
</dbReference>
<dbReference type="InterPro" id="IPR006689">
    <property type="entry name" value="Small_GTPase_ARF/SAR"/>
</dbReference>
<dbReference type="PROSITE" id="PS51422">
    <property type="entry name" value="SAR1"/>
    <property type="match status" value="1"/>
</dbReference>
<feature type="binding site" evidence="15">
    <location>
        <position position="33"/>
    </location>
    <ligand>
        <name>GTP</name>
        <dbReference type="ChEBI" id="CHEBI:37565"/>
    </ligand>
</feature>
<dbReference type="SMART" id="SM00178">
    <property type="entry name" value="SAR"/>
    <property type="match status" value="1"/>
</dbReference>
<evidence type="ECO:0000256" key="16">
    <source>
        <dbReference type="PIRSR" id="PIRSR606689-1"/>
    </source>
</evidence>
<evidence type="ECO:0000256" key="1">
    <source>
        <dbReference type="ARBA" id="ARBA00004406"/>
    </source>
</evidence>
<evidence type="ECO:0000256" key="14">
    <source>
        <dbReference type="PIRSR" id="PIRSR606687-1"/>
    </source>
</evidence>
<dbReference type="PRINTS" id="PR00328">
    <property type="entry name" value="SAR1GTPBP"/>
</dbReference>
<evidence type="ECO:0000256" key="10">
    <source>
        <dbReference type="ARBA" id="ARBA00023134"/>
    </source>
</evidence>
<feature type="binding site" evidence="15">
    <location>
        <position position="32"/>
    </location>
    <ligand>
        <name>GTP</name>
        <dbReference type="ChEBI" id="CHEBI:37565"/>
    </ligand>
</feature>
<proteinExistence type="inferred from homology"/>
<dbReference type="GO" id="GO:0032580">
    <property type="term" value="C:Golgi cisterna membrane"/>
    <property type="evidence" value="ECO:0007669"/>
    <property type="project" value="UniProtKB-SubCell"/>
</dbReference>
<evidence type="ECO:0000256" key="8">
    <source>
        <dbReference type="ARBA" id="ARBA00022927"/>
    </source>
</evidence>
<feature type="binding site" evidence="14">
    <location>
        <position position="29"/>
    </location>
    <ligand>
        <name>Mg(2+)</name>
        <dbReference type="ChEBI" id="CHEBI:18420"/>
    </ligand>
</feature>
<protein>
    <recommendedName>
        <fullName evidence="3">small monomeric GTPase</fullName>
        <ecNumber evidence="3">3.6.5.2</ecNumber>
    </recommendedName>
</protein>
<dbReference type="GO" id="GO:0006886">
    <property type="term" value="P:intracellular protein transport"/>
    <property type="evidence" value="ECO:0007669"/>
    <property type="project" value="InterPro"/>
</dbReference>
<evidence type="ECO:0000256" key="17">
    <source>
        <dbReference type="PIRSR" id="PIRSR606689-2"/>
    </source>
</evidence>
<evidence type="ECO:0000256" key="12">
    <source>
        <dbReference type="ARBA" id="ARBA00047660"/>
    </source>
</evidence>
<feature type="binding site" evidence="15">
    <location>
        <position position="35"/>
    </location>
    <ligand>
        <name>GTP</name>
        <dbReference type="ChEBI" id="CHEBI:37565"/>
    </ligand>
</feature>
<dbReference type="InterPro" id="IPR025322">
    <property type="entry name" value="PADRE_dom"/>
</dbReference>
<feature type="binding site" evidence="16">
    <location>
        <position position="73"/>
    </location>
    <ligand>
        <name>GTP</name>
        <dbReference type="ChEBI" id="CHEBI:37565"/>
    </ligand>
</feature>
<dbReference type="EMBL" id="JAAGAX010000001">
    <property type="protein sequence ID" value="KAF2325090.1"/>
    <property type="molecule type" value="Genomic_DNA"/>
</dbReference>
<dbReference type="SMART" id="SM00177">
    <property type="entry name" value="ARF"/>
    <property type="match status" value="1"/>
</dbReference>
<dbReference type="GO" id="GO:0003925">
    <property type="term" value="F:G protein activity"/>
    <property type="evidence" value="ECO:0007669"/>
    <property type="project" value="UniProtKB-EC"/>
</dbReference>
<dbReference type="GO" id="GO:0005789">
    <property type="term" value="C:endoplasmic reticulum membrane"/>
    <property type="evidence" value="ECO:0007669"/>
    <property type="project" value="UniProtKB-SubCell"/>
</dbReference>
<comment type="caution">
    <text evidence="19">The sequence shown here is derived from an EMBL/GenBank/DDBJ whole genome shotgun (WGS) entry which is preliminary data.</text>
</comment>
<evidence type="ECO:0000256" key="2">
    <source>
        <dbReference type="ARBA" id="ARBA00007507"/>
    </source>
</evidence>
<keyword evidence="9 18" id="KW-0333">Golgi apparatus</keyword>
<evidence type="ECO:0000256" key="13">
    <source>
        <dbReference type="ARBA" id="ARBA00057753"/>
    </source>
</evidence>
<dbReference type="GO" id="GO:0005525">
    <property type="term" value="F:GTP binding"/>
    <property type="evidence" value="ECO:0007669"/>
    <property type="project" value="UniProtKB-KW"/>
</dbReference>
<feature type="binding site" evidence="16">
    <location>
        <begin position="129"/>
        <end position="132"/>
    </location>
    <ligand>
        <name>GTP</name>
        <dbReference type="ChEBI" id="CHEBI:37565"/>
    </ligand>
</feature>
<evidence type="ECO:0000256" key="4">
    <source>
        <dbReference type="ARBA" id="ARBA00022448"/>
    </source>
</evidence>
<dbReference type="GO" id="GO:0046872">
    <property type="term" value="F:metal ion binding"/>
    <property type="evidence" value="ECO:0007669"/>
    <property type="project" value="UniProtKB-KW"/>
</dbReference>
<feature type="binding site" evidence="15">
    <location>
        <position position="129"/>
    </location>
    <ligand>
        <name>GTP</name>
        <dbReference type="ChEBI" id="CHEBI:37565"/>
    </ligand>
</feature>
<feature type="binding site" evidence="15">
    <location>
        <position position="30"/>
    </location>
    <ligand>
        <name>GTP</name>
        <dbReference type="ChEBI" id="CHEBI:37565"/>
    </ligand>
</feature>
<dbReference type="PROSITE" id="PS51417">
    <property type="entry name" value="ARF"/>
    <property type="match status" value="1"/>
</dbReference>
<dbReference type="PANTHER" id="PTHR45684">
    <property type="entry name" value="RE74312P"/>
    <property type="match status" value="1"/>
</dbReference>
<evidence type="ECO:0000256" key="3">
    <source>
        <dbReference type="ARBA" id="ARBA00011984"/>
    </source>
</evidence>
<feature type="binding site" evidence="17">
    <location>
        <position position="34"/>
    </location>
    <ligand>
        <name>Mg(2+)</name>
        <dbReference type="ChEBI" id="CHEBI:18420"/>
    </ligand>
</feature>
<evidence type="ECO:0000256" key="6">
    <source>
        <dbReference type="ARBA" id="ARBA00022824"/>
    </source>
</evidence>
<accession>A0A6A6NIP8</accession>
<keyword evidence="4 18" id="KW-0813">Transport</keyword>
<keyword evidence="20" id="KW-1185">Reference proteome</keyword>
<comment type="function">
    <text evidence="13">Small GTPase that cycles between an active GTP-bound and an inactive GDP-bound state and mainly functions in vesicle-mediated endoplasmic reticulum (ER) to Golgi transport. The active GTP-bound form inserts into the endoplasmic reticulum membrane where it recruits the remainder of the coat protein complex II/COPII. The coat protein complex II assembling and polymerizing on endoplasmic reticulum membrane is responsible for both the sorting of cargos and the deformation and budding of membranes into vesicles destined to the Golgi.</text>
</comment>
<evidence type="ECO:0000313" key="19">
    <source>
        <dbReference type="EMBL" id="KAF2325090.1"/>
    </source>
</evidence>
<evidence type="ECO:0000256" key="18">
    <source>
        <dbReference type="RuleBase" id="RU003926"/>
    </source>
</evidence>
<evidence type="ECO:0000256" key="15">
    <source>
        <dbReference type="PIRSR" id="PIRSR606687-2"/>
    </source>
</evidence>
<dbReference type="AlphaFoldDB" id="A0A6A6NIP8"/>
<dbReference type="Pfam" id="PF00025">
    <property type="entry name" value="Arf"/>
    <property type="match status" value="1"/>
</dbReference>
<keyword evidence="8 18" id="KW-0653">Protein transport</keyword>
<dbReference type="Pfam" id="PF14009">
    <property type="entry name" value="PADRE"/>
    <property type="match status" value="1"/>
</dbReference>
<sequence>MFLLDWFYGVLASLGLWQKEAKILFLGLDNAGKTTLLHMLKDERLVQHQPTQYPTSEELSIGKIKFKAFDLGGHQMARRVWKDYYAKVDAVVYLVDAYDKERFAESKKELDALLSDEALTDVPFLILGNKIDIPYAASEDELRYHLGLTNFTTGKGKVNLADTNVRPLEAAGRVILRDGRVHEFEKPLTVAELMLEYPQQVVVEFRSDLSEKRPTPLPADKKLDMKKVYLMLPMKRGKPVSLSSEEAGHVLSVLRSRSFLSSSRFLPLFARICPAGGIEEGQTSTTTTFVSERKENESELMLPEILENRPEYLSRQLSGKGWKPSLDTIKEKKVEKKIPHWLFNFQA</sequence>